<reference evidence="2" key="1">
    <citation type="submission" date="2019-08" db="EMBL/GenBank/DDBJ databases">
        <authorList>
            <person name="Kucharzyk K."/>
            <person name="Murdoch R.W."/>
            <person name="Higgins S."/>
            <person name="Loffler F."/>
        </authorList>
    </citation>
    <scope>NUCLEOTIDE SEQUENCE</scope>
</reference>
<dbReference type="InterPro" id="IPR000182">
    <property type="entry name" value="GNAT_dom"/>
</dbReference>
<dbReference type="SUPFAM" id="SSF55729">
    <property type="entry name" value="Acyl-CoA N-acyltransferases (Nat)"/>
    <property type="match status" value="1"/>
</dbReference>
<accession>A0A645AVM6</accession>
<dbReference type="InterPro" id="IPR016181">
    <property type="entry name" value="Acyl_CoA_acyltransferase"/>
</dbReference>
<dbReference type="PROSITE" id="PS51186">
    <property type="entry name" value="GNAT"/>
    <property type="match status" value="1"/>
</dbReference>
<dbReference type="Pfam" id="PF00583">
    <property type="entry name" value="Acetyltransf_1"/>
    <property type="match status" value="1"/>
</dbReference>
<evidence type="ECO:0000313" key="2">
    <source>
        <dbReference type="EMBL" id="MPM57302.1"/>
    </source>
</evidence>
<gene>
    <name evidence="2" type="ORF">SDC9_104124</name>
</gene>
<dbReference type="GO" id="GO:0016747">
    <property type="term" value="F:acyltransferase activity, transferring groups other than amino-acyl groups"/>
    <property type="evidence" value="ECO:0007669"/>
    <property type="project" value="InterPro"/>
</dbReference>
<name>A0A645AVM6_9ZZZZ</name>
<protein>
    <recommendedName>
        <fullName evidence="1">N-acetyltransferase domain-containing protein</fullName>
    </recommendedName>
</protein>
<dbReference type="PANTHER" id="PTHR43415:SF3">
    <property type="entry name" value="GNAT-FAMILY ACETYLTRANSFERASE"/>
    <property type="match status" value="1"/>
</dbReference>
<dbReference type="AlphaFoldDB" id="A0A645AVM6"/>
<feature type="domain" description="N-acetyltransferase" evidence="1">
    <location>
        <begin position="3"/>
        <end position="154"/>
    </location>
</feature>
<dbReference type="Gene3D" id="3.40.630.30">
    <property type="match status" value="1"/>
</dbReference>
<dbReference type="PANTHER" id="PTHR43415">
    <property type="entry name" value="SPERMIDINE N(1)-ACETYLTRANSFERASE"/>
    <property type="match status" value="1"/>
</dbReference>
<evidence type="ECO:0000259" key="1">
    <source>
        <dbReference type="PROSITE" id="PS51186"/>
    </source>
</evidence>
<organism evidence="2">
    <name type="scientific">bioreactor metagenome</name>
    <dbReference type="NCBI Taxonomy" id="1076179"/>
    <lineage>
        <taxon>unclassified sequences</taxon>
        <taxon>metagenomes</taxon>
        <taxon>ecological metagenomes</taxon>
    </lineage>
</organism>
<comment type="caution">
    <text evidence="2">The sequence shown here is derived from an EMBL/GenBank/DDBJ whole genome shotgun (WGS) entry which is preliminary data.</text>
</comment>
<proteinExistence type="predicted"/>
<sequence>MNIDFRKPIEKDSRDIVTWKYEGIYSFYDNDKTEMKQQWASNIHKEDDIFAMYNDNNELIGTCSFDYDEEDKKYMVGVQMRPSLTGKGMGTEVIAAIIEFGKKIYNFDDLYLLVAKFNERAIKIYRRLGFEVTEEFTWFVKGEEKEFYEMKKAW</sequence>
<dbReference type="EMBL" id="VSSQ01016198">
    <property type="protein sequence ID" value="MPM57302.1"/>
    <property type="molecule type" value="Genomic_DNA"/>
</dbReference>